<evidence type="ECO:0000256" key="6">
    <source>
        <dbReference type="SAM" id="Phobius"/>
    </source>
</evidence>
<keyword evidence="8" id="KW-1185">Reference proteome</keyword>
<feature type="transmembrane region" description="Helical" evidence="6">
    <location>
        <begin position="38"/>
        <end position="59"/>
    </location>
</feature>
<reference evidence="8" key="1">
    <citation type="submission" date="2015-08" db="EMBL/GenBank/DDBJ databases">
        <authorList>
            <person name="Varghese N."/>
        </authorList>
    </citation>
    <scope>NUCLEOTIDE SEQUENCE [LARGE SCALE GENOMIC DNA]</scope>
    <source>
        <strain evidence="8">DSM 23407</strain>
    </source>
</reference>
<evidence type="ECO:0000256" key="1">
    <source>
        <dbReference type="ARBA" id="ARBA00004141"/>
    </source>
</evidence>
<dbReference type="Pfam" id="PF02361">
    <property type="entry name" value="CbiQ"/>
    <property type="match status" value="1"/>
</dbReference>
<dbReference type="InterPro" id="IPR003339">
    <property type="entry name" value="ABC/ECF_trnsptr_transmembrane"/>
</dbReference>
<dbReference type="GO" id="GO:0005886">
    <property type="term" value="C:plasma membrane"/>
    <property type="evidence" value="ECO:0007669"/>
    <property type="project" value="UniProtKB-ARBA"/>
</dbReference>
<accession>A0A0K6HS26</accession>
<comment type="similarity">
    <text evidence="2">Belongs to the CbiQ family.</text>
</comment>
<evidence type="ECO:0000256" key="4">
    <source>
        <dbReference type="ARBA" id="ARBA00022989"/>
    </source>
</evidence>
<dbReference type="AlphaFoldDB" id="A0A0K6HS26"/>
<proteinExistence type="inferred from homology"/>
<gene>
    <name evidence="7" type="ORF">Ga0061067_102538</name>
</gene>
<evidence type="ECO:0000313" key="7">
    <source>
        <dbReference type="EMBL" id="CUA93852.1"/>
    </source>
</evidence>
<dbReference type="RefSeq" id="WP_055454763.1">
    <property type="nucleotide sequence ID" value="NZ_CYHE01000002.1"/>
</dbReference>
<dbReference type="OrthoDB" id="5868344at2"/>
<evidence type="ECO:0000256" key="2">
    <source>
        <dbReference type="ARBA" id="ARBA00008564"/>
    </source>
</evidence>
<evidence type="ECO:0000256" key="5">
    <source>
        <dbReference type="ARBA" id="ARBA00023136"/>
    </source>
</evidence>
<organism evidence="7 8">
    <name type="scientific">Pannonibacter indicus</name>
    <dbReference type="NCBI Taxonomy" id="466044"/>
    <lineage>
        <taxon>Bacteria</taxon>
        <taxon>Pseudomonadati</taxon>
        <taxon>Pseudomonadota</taxon>
        <taxon>Alphaproteobacteria</taxon>
        <taxon>Hyphomicrobiales</taxon>
        <taxon>Stappiaceae</taxon>
        <taxon>Pannonibacter</taxon>
    </lineage>
</organism>
<evidence type="ECO:0000256" key="3">
    <source>
        <dbReference type="ARBA" id="ARBA00022692"/>
    </source>
</evidence>
<comment type="subcellular location">
    <subcellularLocation>
        <location evidence="1">Membrane</location>
        <topology evidence="1">Multi-pass membrane protein</topology>
    </subcellularLocation>
</comment>
<evidence type="ECO:0000313" key="8">
    <source>
        <dbReference type="Proteomes" id="UP000183900"/>
    </source>
</evidence>
<protein>
    <submittedName>
        <fullName evidence="7">Energy-coupling factor transporter transmembrane protein EcfT</fullName>
    </submittedName>
</protein>
<keyword evidence="4 6" id="KW-1133">Transmembrane helix</keyword>
<feature type="transmembrane region" description="Helical" evidence="6">
    <location>
        <begin position="71"/>
        <end position="104"/>
    </location>
</feature>
<keyword evidence="3 6" id="KW-0812">Transmembrane</keyword>
<sequence length="210" mass="22264">MISLYLPGTSLLHRLPAGVKLTGLAAASLMFFPVENAVILAAGCGAVLAVYAALGRAALQQLSLLRPLLPLFAVLLALHWLSGSLMGGVVVLLRLLLLVMLANLVTMTTRMDDMLEAISPLFRPLAYFGVSPRRPALAVTLVLRFVPVLLALSAAQREAYQARTGKRSSWRLLAPFALQALAMADHVGEALVARGGADGFGAAERGKRRG</sequence>
<name>A0A0K6HS26_9HYPH</name>
<dbReference type="EMBL" id="CYHE01000002">
    <property type="protein sequence ID" value="CUA93852.1"/>
    <property type="molecule type" value="Genomic_DNA"/>
</dbReference>
<dbReference type="Proteomes" id="UP000183900">
    <property type="component" value="Unassembled WGS sequence"/>
</dbReference>
<keyword evidence="5 6" id="KW-0472">Membrane</keyword>